<name>Q2LEV7_9ACTN</name>
<dbReference type="AlphaFoldDB" id="Q2LEV7"/>
<geneLocation type="plasmid" evidence="2">
    <name>pRL1</name>
</geneLocation>
<feature type="compositionally biased region" description="Low complexity" evidence="1">
    <location>
        <begin position="77"/>
        <end position="93"/>
    </location>
</feature>
<protein>
    <submittedName>
        <fullName evidence="2">Ribonuclease G/E-like protein</fullName>
    </submittedName>
</protein>
<keyword evidence="2" id="KW-0614">Plasmid</keyword>
<sequence>MCRAGGRRCPNCGGGSAAERRNAARIRKQRSVAGKALREALTTGDTTAVRTAEQKLRAIEGGDTTAKMILGNLPGQPETAVEASEPAAPAPRADTAEPGGNTAPGSDPVLEEQTQTKSGSPAHIEAWLNDLRRQGYTILGTSETEAGRNLRVTARFAKVPSHTSGPAVRYAVQKVRGSSEHWLDQIKAQGFTVHTTTEPNSRGIMRDVAEIRRTAPDPGTDTAAIERLTRAAYNALASCPQDWIPLRVLRPLIGGDRKTVDNVLIALEKTGAVVVVPESNTKVLTDADRSAALHRGSEDKHLLAFELEEYLD</sequence>
<feature type="region of interest" description="Disordered" evidence="1">
    <location>
        <begin position="76"/>
        <end position="120"/>
    </location>
</feature>
<accession>Q2LEV7</accession>
<proteinExistence type="predicted"/>
<evidence type="ECO:0000313" key="2">
    <source>
        <dbReference type="EMBL" id="ABC67358.1"/>
    </source>
</evidence>
<dbReference type="EMBL" id="DQ322649">
    <property type="protein sequence ID" value="ABC67358.1"/>
    <property type="molecule type" value="Genomic_DNA"/>
</dbReference>
<evidence type="ECO:0000256" key="1">
    <source>
        <dbReference type="SAM" id="MobiDB-lite"/>
    </source>
</evidence>
<feature type="region of interest" description="Disordered" evidence="1">
    <location>
        <begin position="1"/>
        <end position="32"/>
    </location>
</feature>
<dbReference type="RefSeq" id="WP_012476926.1">
    <property type="nucleotide sequence ID" value="NC_010849.1"/>
</dbReference>
<gene>
    <name evidence="2" type="ORF">pRL1.29</name>
</gene>
<organism evidence="2">
    <name type="scientific">Streptomyces sp. 44030</name>
    <dbReference type="NCBI Taxonomy" id="364102"/>
    <lineage>
        <taxon>Bacteria</taxon>
        <taxon>Bacillati</taxon>
        <taxon>Actinomycetota</taxon>
        <taxon>Actinomycetes</taxon>
        <taxon>Kitasatosporales</taxon>
        <taxon>Streptomycetaceae</taxon>
        <taxon>Streptomyces</taxon>
    </lineage>
</organism>
<reference evidence="2" key="1">
    <citation type="journal article" date="2006" name="Appl. Environ. Microbiol.">
        <title>Diversity of telomere palindromic sequences and replication genes among Streptomyces linear plasmids.</title>
        <authorList>
            <person name="Zhang R."/>
            <person name="Yang Y."/>
            <person name="Fang P."/>
            <person name="Jiang C."/>
            <person name="Xu L."/>
            <person name="Zhu Y."/>
            <person name="Shen M."/>
            <person name="Xia H."/>
            <person name="Zhao J."/>
            <person name="Chen T."/>
            <person name="Qin Z."/>
        </authorList>
    </citation>
    <scope>NUCLEOTIDE SEQUENCE</scope>
    <source>
        <strain evidence="2">44030</strain>
        <plasmid evidence="2">pRL1</plasmid>
    </source>
</reference>